<sequence length="338" mass="34335">MTQSGSGYSCQTKCWGLAAALGVVTLILALSVRGYGWGTSIFLGVLVVALLGLLLTWLMCSDVPKLGQSMRAKGISNGPGTAGAGSGSDSPMSLEGVTGTESARPAAKSSTPNAEGSKTAEPAPAEKKVVGQTATDGASEASAGTTPTEAATADKPQAKAKDDAAAKAKNADAATPKTAAGDKTANGPVVKPSAVLSGEAELSSRKGSWKYEAAKPDDASNPAKAEPTSADSGGDHDGGDALEGSKPETLTKARDGGADNLKEIKGVGPKLETLLNEMGFYHFDQVANWTAGEVAWVDANLSGFKGRVSRDDWVEQAKILAAGGDTEFSKRVDKGDVY</sequence>
<dbReference type="GO" id="GO:0004519">
    <property type="term" value="F:endonuclease activity"/>
    <property type="evidence" value="ECO:0007669"/>
    <property type="project" value="UniProtKB-KW"/>
</dbReference>
<dbReference type="EMBL" id="FWYD01000004">
    <property type="protein sequence ID" value="SMC72687.1"/>
    <property type="molecule type" value="Genomic_DNA"/>
</dbReference>
<evidence type="ECO:0000256" key="1">
    <source>
        <dbReference type="SAM" id="MobiDB-lite"/>
    </source>
</evidence>
<dbReference type="RefSeq" id="WP_084352391.1">
    <property type="nucleotide sequence ID" value="NZ_FWYD01000004.1"/>
</dbReference>
<feature type="region of interest" description="Disordered" evidence="1">
    <location>
        <begin position="77"/>
        <end position="265"/>
    </location>
</feature>
<name>A0A1W2BIE2_9RHOB</name>
<proteinExistence type="predicted"/>
<feature type="transmembrane region" description="Helical" evidence="2">
    <location>
        <begin position="12"/>
        <end position="35"/>
    </location>
</feature>
<feature type="compositionally biased region" description="Basic and acidic residues" evidence="1">
    <location>
        <begin position="156"/>
        <end position="170"/>
    </location>
</feature>
<feature type="compositionally biased region" description="Polar residues" evidence="1">
    <location>
        <begin position="132"/>
        <end position="149"/>
    </location>
</feature>
<dbReference type="OrthoDB" id="9807941at2"/>
<gene>
    <name evidence="3" type="ORF">SAMN06295998_10467</name>
</gene>
<dbReference type="Proteomes" id="UP000192330">
    <property type="component" value="Unassembled WGS sequence"/>
</dbReference>
<keyword evidence="3" id="KW-0378">Hydrolase</keyword>
<evidence type="ECO:0000256" key="2">
    <source>
        <dbReference type="SAM" id="Phobius"/>
    </source>
</evidence>
<evidence type="ECO:0000313" key="3">
    <source>
        <dbReference type="EMBL" id="SMC72687.1"/>
    </source>
</evidence>
<evidence type="ECO:0000313" key="4">
    <source>
        <dbReference type="Proteomes" id="UP000192330"/>
    </source>
</evidence>
<dbReference type="Gene3D" id="1.10.150.20">
    <property type="entry name" value="5' to 3' exonuclease, C-terminal subdomain"/>
    <property type="match status" value="1"/>
</dbReference>
<keyword evidence="2" id="KW-0812">Transmembrane</keyword>
<keyword evidence="4" id="KW-1185">Reference proteome</keyword>
<reference evidence="3 4" key="1">
    <citation type="submission" date="2017-04" db="EMBL/GenBank/DDBJ databases">
        <authorList>
            <person name="Afonso C.L."/>
            <person name="Miller P.J."/>
            <person name="Scott M.A."/>
            <person name="Spackman E."/>
            <person name="Goraichik I."/>
            <person name="Dimitrov K.M."/>
            <person name="Suarez D.L."/>
            <person name="Swayne D.E."/>
        </authorList>
    </citation>
    <scope>NUCLEOTIDE SEQUENCE [LARGE SCALE GENOMIC DNA]</scope>
    <source>
        <strain evidence="3 4">CGMCC 1.12644</strain>
    </source>
</reference>
<organism evidence="3 4">
    <name type="scientific">Primorskyibacter flagellatus</name>
    <dbReference type="NCBI Taxonomy" id="1387277"/>
    <lineage>
        <taxon>Bacteria</taxon>
        <taxon>Pseudomonadati</taxon>
        <taxon>Pseudomonadota</taxon>
        <taxon>Alphaproteobacteria</taxon>
        <taxon>Rhodobacterales</taxon>
        <taxon>Roseobacteraceae</taxon>
        <taxon>Primorskyibacter</taxon>
    </lineage>
</organism>
<feature type="compositionally biased region" description="Low complexity" evidence="1">
    <location>
        <begin position="171"/>
        <end position="185"/>
    </location>
</feature>
<keyword evidence="2" id="KW-0472">Membrane</keyword>
<dbReference type="AlphaFoldDB" id="A0A1W2BIE2"/>
<keyword evidence="3" id="KW-0540">Nuclease</keyword>
<feature type="compositionally biased region" description="Basic and acidic residues" evidence="1">
    <location>
        <begin position="233"/>
        <end position="265"/>
    </location>
</feature>
<protein>
    <submittedName>
        <fullName evidence="3">Predicted 5' DNA nuclease, flap endonuclease-1-like, helix-3-turn-helix (H3TH) domain</fullName>
    </submittedName>
</protein>
<dbReference type="STRING" id="1387277.SAMN06295998_10467"/>
<keyword evidence="3" id="KW-0255">Endonuclease</keyword>
<feature type="transmembrane region" description="Helical" evidence="2">
    <location>
        <begin position="41"/>
        <end position="60"/>
    </location>
</feature>
<accession>A0A1W2BIE2</accession>
<keyword evidence="2" id="KW-1133">Transmembrane helix</keyword>